<dbReference type="Pfam" id="PF06891">
    <property type="entry name" value="P2_Phage_GpR"/>
    <property type="match status" value="1"/>
</dbReference>
<proteinExistence type="predicted"/>
<reference evidence="1" key="2">
    <citation type="journal article" date="2023" name="Pathogens">
        <title>Pathological Features and Genomic Characterization of an Actinobacillus equuli subsp. equuli Bearing Unique Virulence-Associated Genes from an Adult Horse with Pleuropneumonia.</title>
        <authorList>
            <person name="Kamali M."/>
            <person name="Carossino M."/>
            <person name="Del Piero F."/>
            <person name="Peak L."/>
            <person name="Mitchell M.S."/>
            <person name="Willette J."/>
            <person name="Baker R."/>
            <person name="Li F."/>
            <person name="Kenez A."/>
            <person name="Balasuriya U.B.R."/>
            <person name="Go Y.Y."/>
        </authorList>
    </citation>
    <scope>NUCLEOTIDE SEQUENCE</scope>
    <source>
        <strain evidence="1">4524</strain>
    </source>
</reference>
<reference evidence="1" key="1">
    <citation type="submission" date="2022-11" db="EMBL/GenBank/DDBJ databases">
        <authorList>
            <person name="Kamali M."/>
            <person name="Peak L."/>
            <person name="Go Y.Y."/>
            <person name="Balasuriya U.B.R."/>
            <person name="Carossino M."/>
        </authorList>
    </citation>
    <scope>NUCLEOTIDE SEQUENCE</scope>
    <source>
        <strain evidence="1">4524</strain>
    </source>
</reference>
<evidence type="ECO:0000313" key="2">
    <source>
        <dbReference type="Proteomes" id="UP001142444"/>
    </source>
</evidence>
<dbReference type="Proteomes" id="UP001142444">
    <property type="component" value="Unassembled WGS sequence"/>
</dbReference>
<gene>
    <name evidence="1" type="ORF">OQ257_05650</name>
</gene>
<evidence type="ECO:0000313" key="1">
    <source>
        <dbReference type="EMBL" id="MDE8034647.1"/>
    </source>
</evidence>
<comment type="caution">
    <text evidence="1">The sequence shown here is derived from an EMBL/GenBank/DDBJ whole genome shotgun (WGS) entry which is preliminary data.</text>
</comment>
<organism evidence="1 2">
    <name type="scientific">Actinobacillus equuli subsp. equuli</name>
    <dbReference type="NCBI Taxonomy" id="202947"/>
    <lineage>
        <taxon>Bacteria</taxon>
        <taxon>Pseudomonadati</taxon>
        <taxon>Pseudomonadota</taxon>
        <taxon>Gammaproteobacteria</taxon>
        <taxon>Pasteurellales</taxon>
        <taxon>Pasteurellaceae</taxon>
        <taxon>Actinobacillus</taxon>
    </lineage>
</organism>
<dbReference type="InterPro" id="IPR009678">
    <property type="entry name" value="Phage_tail_completion_R"/>
</dbReference>
<name>A0A9X4JCB3_ACTEU</name>
<keyword evidence="2" id="KW-1185">Reference proteome</keyword>
<dbReference type="AlphaFoldDB" id="A0A9X4JCB3"/>
<sequence>MIKPDRLRERLTQTIELFDINPEKLVLQFDNGTIKCVSDKSPSFEYHYDLLVSVIDFPLHPDVLFVPVIEFVRTEQDELVLNPTKTEKIKFDIIRNNNKTYDIYISIPLTERVIAKTDGNSYQIYHGNEPKMTENNYINKLKVYLRHSDEYKELIFDSETQS</sequence>
<dbReference type="RefSeq" id="WP_275217763.1">
    <property type="nucleotide sequence ID" value="NZ_JAPHVQ010000004.1"/>
</dbReference>
<dbReference type="EMBL" id="JAPHVQ010000004">
    <property type="protein sequence ID" value="MDE8034647.1"/>
    <property type="molecule type" value="Genomic_DNA"/>
</dbReference>
<protein>
    <submittedName>
        <fullName evidence="1">Phage tail protein</fullName>
    </submittedName>
</protein>
<accession>A0A9X4JCB3</accession>